<evidence type="ECO:0000313" key="2">
    <source>
        <dbReference type="EMBL" id="MBP0456256.1"/>
    </source>
</evidence>
<accession>A0A940MC25</accession>
<organism evidence="2 3">
    <name type="scientific">Streptomyces montanisoli</name>
    <dbReference type="NCBI Taxonomy" id="2798581"/>
    <lineage>
        <taxon>Bacteria</taxon>
        <taxon>Bacillati</taxon>
        <taxon>Actinomycetota</taxon>
        <taxon>Actinomycetes</taxon>
        <taxon>Kitasatosporales</taxon>
        <taxon>Streptomycetaceae</taxon>
        <taxon>Streptomyces</taxon>
    </lineage>
</organism>
<evidence type="ECO:0000256" key="1">
    <source>
        <dbReference type="SAM" id="MobiDB-lite"/>
    </source>
</evidence>
<dbReference type="EMBL" id="JAGIQL010000003">
    <property type="protein sequence ID" value="MBP0456256.1"/>
    <property type="molecule type" value="Genomic_DNA"/>
</dbReference>
<feature type="region of interest" description="Disordered" evidence="1">
    <location>
        <begin position="1"/>
        <end position="22"/>
    </location>
</feature>
<dbReference type="RefSeq" id="WP_209338037.1">
    <property type="nucleotide sequence ID" value="NZ_JAGIQL010000003.1"/>
</dbReference>
<protein>
    <recommendedName>
        <fullName evidence="4">LigA protein</fullName>
    </recommendedName>
</protein>
<name>A0A940MC25_9ACTN</name>
<keyword evidence="3" id="KW-1185">Reference proteome</keyword>
<evidence type="ECO:0008006" key="4">
    <source>
        <dbReference type="Google" id="ProtNLM"/>
    </source>
</evidence>
<reference evidence="2" key="1">
    <citation type="submission" date="2021-03" db="EMBL/GenBank/DDBJ databases">
        <title>Whole genome sequence of Streptomyces bomunensis MMS17-BM035.</title>
        <authorList>
            <person name="Lee J.H."/>
        </authorList>
    </citation>
    <scope>NUCLEOTIDE SEQUENCE</scope>
    <source>
        <strain evidence="2">MMS17-BM035</strain>
    </source>
</reference>
<dbReference type="Proteomes" id="UP000670475">
    <property type="component" value="Unassembled WGS sequence"/>
</dbReference>
<dbReference type="AlphaFoldDB" id="A0A940MC25"/>
<gene>
    <name evidence="2" type="ORF">JFN87_01905</name>
</gene>
<sequence length="336" mass="35093">MTVRSAWLLPGGTDSPGQTREDTRLAPVGTMLPDGELGTRPGVIPGGDPFAATGAGAMSLQVATGRAQVQGTAAQGAYPVCLDAPEVVTFADGDAQFDRIDTVCLHVYDALFDTAGQNLAAVEVIVGSATDTPTAPTLDPACLPLWDVRVPAGASAGVGGIDWTSALTDRRRYTAAVGGIVPRGALSDVGAYDGQYADVEGLLYRWSTADDEWQLYRAPELPVETITDGADTATGWTLNSFDARRHGRVVQILGYWVRSGETLTTNPNIADTLIATLPTGWRPVVLVEAIASNGYGFGAVAIGTDGKLTVRSWAGGEKANALEKDTNVRVAATFVQ</sequence>
<comment type="caution">
    <text evidence="2">The sequence shown here is derived from an EMBL/GenBank/DDBJ whole genome shotgun (WGS) entry which is preliminary data.</text>
</comment>
<evidence type="ECO:0000313" key="3">
    <source>
        <dbReference type="Proteomes" id="UP000670475"/>
    </source>
</evidence>
<proteinExistence type="predicted"/>